<gene>
    <name evidence="1" type="ORF">DKW60_04705</name>
</gene>
<dbReference type="Proteomes" id="UP000245539">
    <property type="component" value="Unassembled WGS sequence"/>
</dbReference>
<organism evidence="1 2">
    <name type="scientific">Leucothrix pacifica</name>
    <dbReference type="NCBI Taxonomy" id="1247513"/>
    <lineage>
        <taxon>Bacteria</taxon>
        <taxon>Pseudomonadati</taxon>
        <taxon>Pseudomonadota</taxon>
        <taxon>Gammaproteobacteria</taxon>
        <taxon>Thiotrichales</taxon>
        <taxon>Thiotrichaceae</taxon>
        <taxon>Leucothrix</taxon>
    </lineage>
</organism>
<dbReference type="RefSeq" id="WP_109836513.1">
    <property type="nucleotide sequence ID" value="NZ_QGKM01000008.1"/>
</dbReference>
<comment type="caution">
    <text evidence="1">The sequence shown here is derived from an EMBL/GenBank/DDBJ whole genome shotgun (WGS) entry which is preliminary data.</text>
</comment>
<protein>
    <recommendedName>
        <fullName evidence="3">SGNH hydrolase-type esterase domain-containing protein</fullName>
    </recommendedName>
</protein>
<dbReference type="EMBL" id="QGKM01000008">
    <property type="protein sequence ID" value="PWQ99779.1"/>
    <property type="molecule type" value="Genomic_DNA"/>
</dbReference>
<dbReference type="AlphaFoldDB" id="A0A317CN81"/>
<proteinExistence type="predicted"/>
<dbReference type="Gene3D" id="3.40.50.1110">
    <property type="entry name" value="SGNH hydrolase"/>
    <property type="match status" value="1"/>
</dbReference>
<reference evidence="1 2" key="1">
    <citation type="submission" date="2018-05" db="EMBL/GenBank/DDBJ databases">
        <title>Leucothrix arctica sp. nov., isolated from Arctic seawater.</title>
        <authorList>
            <person name="Choi A."/>
            <person name="Baek K."/>
        </authorList>
    </citation>
    <scope>NUCLEOTIDE SEQUENCE [LARGE SCALE GENOMIC DNA]</scope>
    <source>
        <strain evidence="1 2">JCM 18388</strain>
    </source>
</reference>
<sequence length="329" mass="36937">MKLKSVVINLALMAVSAGLIVGVAEVASRYMVPISPGPSLLSTDGKPIRQSYVEPSSQYRIITPDFDALTTITKDGYRGPASSGNPDTLFLGDSFTFAQGVTDEQAFPYLYCKAKNLDCANLSVPGASTIYTISRLEHYLNVKGWAPNNVFLFFFTGNDFTDNLWADEQRRNGRNYEPLELSPEQEDAVHNSLPPHKQLISKALKYSNLLRVLYYKVLPEIRQQGDNSGQRAQLEKALAITKESFDRLQVLSDEYAFNYRIFVIYPEPEVRLGVFKQMDEKLQAIAPSEITSLGELFSKDSQQYFFPADGHFTMSGNRLLADFLIKELP</sequence>
<dbReference type="InterPro" id="IPR036514">
    <property type="entry name" value="SGNH_hydro_sf"/>
</dbReference>
<dbReference type="OrthoDB" id="6362682at2"/>
<keyword evidence="2" id="KW-1185">Reference proteome</keyword>
<dbReference type="SUPFAM" id="SSF52266">
    <property type="entry name" value="SGNH hydrolase"/>
    <property type="match status" value="1"/>
</dbReference>
<evidence type="ECO:0008006" key="3">
    <source>
        <dbReference type="Google" id="ProtNLM"/>
    </source>
</evidence>
<dbReference type="GO" id="GO:0016788">
    <property type="term" value="F:hydrolase activity, acting on ester bonds"/>
    <property type="evidence" value="ECO:0007669"/>
    <property type="project" value="UniProtKB-ARBA"/>
</dbReference>
<evidence type="ECO:0000313" key="2">
    <source>
        <dbReference type="Proteomes" id="UP000245539"/>
    </source>
</evidence>
<evidence type="ECO:0000313" key="1">
    <source>
        <dbReference type="EMBL" id="PWQ99779.1"/>
    </source>
</evidence>
<dbReference type="CDD" id="cd00229">
    <property type="entry name" value="SGNH_hydrolase"/>
    <property type="match status" value="1"/>
</dbReference>
<accession>A0A317CN81</accession>
<name>A0A317CN81_9GAMM</name>